<sequence>MGFLGGELIDVLDWWQTIQSQPELGQPRIVRLTHVKNIDSYLAHEYVQLIILTKKGRERVVVERSKSDRFVFKGQWKMPIGINGIRLPDPLNWAENDLPLPLYSLEWNEQDAPTFQQFTHICKAVHDKAPEYSFWRGKHCYWYALAVYQATKLAYGGVEKKWPCGDARGAPTFLLLWGTVESNQLKANASVFQENRATTMDWQVSGDAGPDLAKAALSTVESIKPALESEEFQKEYLEEMQAAEESKPTSIIDGLDIPTAPRREPSADAEKMEDPSSVSISYSSPLAWV</sequence>
<feature type="region of interest" description="Disordered" evidence="1">
    <location>
        <begin position="242"/>
        <end position="289"/>
    </location>
</feature>
<dbReference type="EMBL" id="KN824322">
    <property type="protein sequence ID" value="KIM24611.1"/>
    <property type="molecule type" value="Genomic_DNA"/>
</dbReference>
<feature type="compositionally biased region" description="Basic and acidic residues" evidence="1">
    <location>
        <begin position="261"/>
        <end position="274"/>
    </location>
</feature>
<reference evidence="2 3" key="1">
    <citation type="submission" date="2014-04" db="EMBL/GenBank/DDBJ databases">
        <authorList>
            <consortium name="DOE Joint Genome Institute"/>
            <person name="Kuo A."/>
            <person name="Zuccaro A."/>
            <person name="Kohler A."/>
            <person name="Nagy L.G."/>
            <person name="Floudas D."/>
            <person name="Copeland A."/>
            <person name="Barry K.W."/>
            <person name="Cichocki N."/>
            <person name="Veneault-Fourrey C."/>
            <person name="LaButti K."/>
            <person name="Lindquist E.A."/>
            <person name="Lipzen A."/>
            <person name="Lundell T."/>
            <person name="Morin E."/>
            <person name="Murat C."/>
            <person name="Sun H."/>
            <person name="Tunlid A."/>
            <person name="Henrissat B."/>
            <person name="Grigoriev I.V."/>
            <person name="Hibbett D.S."/>
            <person name="Martin F."/>
            <person name="Nordberg H.P."/>
            <person name="Cantor M.N."/>
            <person name="Hua S.X."/>
        </authorList>
    </citation>
    <scope>NUCLEOTIDE SEQUENCE [LARGE SCALE GENOMIC DNA]</scope>
    <source>
        <strain evidence="2 3">MAFF 305830</strain>
    </source>
</reference>
<accession>A0A0C3AZH3</accession>
<evidence type="ECO:0000313" key="3">
    <source>
        <dbReference type="Proteomes" id="UP000054097"/>
    </source>
</evidence>
<feature type="compositionally biased region" description="Low complexity" evidence="1">
    <location>
        <begin position="276"/>
        <end position="289"/>
    </location>
</feature>
<organism evidence="2 3">
    <name type="scientific">Serendipita vermifera MAFF 305830</name>
    <dbReference type="NCBI Taxonomy" id="933852"/>
    <lineage>
        <taxon>Eukaryota</taxon>
        <taxon>Fungi</taxon>
        <taxon>Dikarya</taxon>
        <taxon>Basidiomycota</taxon>
        <taxon>Agaricomycotina</taxon>
        <taxon>Agaricomycetes</taxon>
        <taxon>Sebacinales</taxon>
        <taxon>Serendipitaceae</taxon>
        <taxon>Serendipita</taxon>
    </lineage>
</organism>
<name>A0A0C3AZH3_SERVB</name>
<proteinExistence type="predicted"/>
<keyword evidence="3" id="KW-1185">Reference proteome</keyword>
<evidence type="ECO:0000256" key="1">
    <source>
        <dbReference type="SAM" id="MobiDB-lite"/>
    </source>
</evidence>
<protein>
    <submittedName>
        <fullName evidence="2">Uncharacterized protein</fullName>
    </submittedName>
</protein>
<reference evidence="3" key="2">
    <citation type="submission" date="2015-01" db="EMBL/GenBank/DDBJ databases">
        <title>Evolutionary Origins and Diversification of the Mycorrhizal Mutualists.</title>
        <authorList>
            <consortium name="DOE Joint Genome Institute"/>
            <consortium name="Mycorrhizal Genomics Consortium"/>
            <person name="Kohler A."/>
            <person name="Kuo A."/>
            <person name="Nagy L.G."/>
            <person name="Floudas D."/>
            <person name="Copeland A."/>
            <person name="Barry K.W."/>
            <person name="Cichocki N."/>
            <person name="Veneault-Fourrey C."/>
            <person name="LaButti K."/>
            <person name="Lindquist E.A."/>
            <person name="Lipzen A."/>
            <person name="Lundell T."/>
            <person name="Morin E."/>
            <person name="Murat C."/>
            <person name="Riley R."/>
            <person name="Ohm R."/>
            <person name="Sun H."/>
            <person name="Tunlid A."/>
            <person name="Henrissat B."/>
            <person name="Grigoriev I.V."/>
            <person name="Hibbett D.S."/>
            <person name="Martin F."/>
        </authorList>
    </citation>
    <scope>NUCLEOTIDE SEQUENCE [LARGE SCALE GENOMIC DNA]</scope>
    <source>
        <strain evidence="3">MAFF 305830</strain>
    </source>
</reference>
<dbReference type="OrthoDB" id="3014488at2759"/>
<dbReference type="AlphaFoldDB" id="A0A0C3AZH3"/>
<dbReference type="HOGENOM" id="CLU_063091_0_0_1"/>
<gene>
    <name evidence="2" type="ORF">M408DRAFT_26903</name>
</gene>
<evidence type="ECO:0000313" key="2">
    <source>
        <dbReference type="EMBL" id="KIM24611.1"/>
    </source>
</evidence>
<dbReference type="Proteomes" id="UP000054097">
    <property type="component" value="Unassembled WGS sequence"/>
</dbReference>
<dbReference type="STRING" id="933852.A0A0C3AZH3"/>